<evidence type="ECO:0000313" key="2">
    <source>
        <dbReference type="EMBL" id="TMW66610.1"/>
    </source>
</evidence>
<dbReference type="AlphaFoldDB" id="A0A8K1CNI9"/>
<accession>A0A8K1CNI9</accession>
<feature type="compositionally biased region" description="Basic residues" evidence="1">
    <location>
        <begin position="264"/>
        <end position="274"/>
    </location>
</feature>
<dbReference type="EMBL" id="SPLM01000008">
    <property type="protein sequence ID" value="TMW66610.1"/>
    <property type="molecule type" value="Genomic_DNA"/>
</dbReference>
<proteinExistence type="predicted"/>
<protein>
    <submittedName>
        <fullName evidence="2">Uncharacterized protein</fullName>
    </submittedName>
</protein>
<comment type="caution">
    <text evidence="2">The sequence shown here is derived from an EMBL/GenBank/DDBJ whole genome shotgun (WGS) entry which is preliminary data.</text>
</comment>
<organism evidence="2 3">
    <name type="scientific">Pythium oligandrum</name>
    <name type="common">Mycoparasitic fungus</name>
    <dbReference type="NCBI Taxonomy" id="41045"/>
    <lineage>
        <taxon>Eukaryota</taxon>
        <taxon>Sar</taxon>
        <taxon>Stramenopiles</taxon>
        <taxon>Oomycota</taxon>
        <taxon>Peronosporomycetes</taxon>
        <taxon>Pythiales</taxon>
        <taxon>Pythiaceae</taxon>
        <taxon>Pythium</taxon>
    </lineage>
</organism>
<reference evidence="2" key="1">
    <citation type="submission" date="2019-03" db="EMBL/GenBank/DDBJ databases">
        <title>Long read genome sequence of the mycoparasitic Pythium oligandrum ATCC 38472 isolated from sugarbeet rhizosphere.</title>
        <authorList>
            <person name="Gaulin E."/>
        </authorList>
    </citation>
    <scope>NUCLEOTIDE SEQUENCE</scope>
    <source>
        <strain evidence="2">ATCC 38472_TT</strain>
    </source>
</reference>
<evidence type="ECO:0000256" key="1">
    <source>
        <dbReference type="SAM" id="MobiDB-lite"/>
    </source>
</evidence>
<feature type="region of interest" description="Disordered" evidence="1">
    <location>
        <begin position="263"/>
        <end position="302"/>
    </location>
</feature>
<evidence type="ECO:0000313" key="3">
    <source>
        <dbReference type="Proteomes" id="UP000794436"/>
    </source>
</evidence>
<keyword evidence="3" id="KW-1185">Reference proteome</keyword>
<name>A0A8K1CNI9_PYTOL</name>
<dbReference type="Proteomes" id="UP000794436">
    <property type="component" value="Unassembled WGS sequence"/>
</dbReference>
<feature type="compositionally biased region" description="Basic and acidic residues" evidence="1">
    <location>
        <begin position="291"/>
        <end position="302"/>
    </location>
</feature>
<sequence length="302" mass="34181">MDPTQRNSLLFDGFFTVKVDLRPEEIKKVVSQAPNLTYGDIFKHVGGDLDPYRKEAPIANDGVWKRLHIAVGYMLNRLDPSWVIKEMLMLKSCAGGDMQEVHCDMSPVEVKEDVEKKGFFPIVAMLAIMPDTKLRVFKKCFGFAHVEQETIIRLEVGEMLIFRGDLAHSGVGYAADNYRVQTTVLCEGHKNPENATFATPFITYECEFCHKSFFKDSARKRHLSKCVKSTDVESVGALRAHIPDMERKKTTCPNCNKVFAKESYRKHKSRHKGKCQPSTQAKGASPTPSEMTKETKTPEEMP</sequence>
<dbReference type="OrthoDB" id="88488at2759"/>
<gene>
    <name evidence="2" type="ORF">Poli38472_014586</name>
</gene>